<dbReference type="InterPro" id="IPR029787">
    <property type="entry name" value="Nucleotide_cyclase"/>
</dbReference>
<dbReference type="EC" id="2.7.7.65" evidence="2"/>
<accession>A0AAE6WY50</accession>
<sequence>MNTLRSEQISKHLYCAMSVIILCLLFICIPLIVNSTQSYLKAVRTSDELHALQEVAILANKISKERAPANKVLSSTPEEIHQRQQELEIYRKEVDQQFEHTAKVLQQVGFPHLSQRLESAVRPSLEQGRLQIDSYAKIPWEQRNAQALDQAIAAMFKAWDSCRTILKGVVIASNTTSTSQNNFISQILFLSDLRDQAGRAASIIMAYVTFDQPIPAANLTRAMQLQYRIHYLWDLIGTLQPEEDKTEEFNRLHNAVDTVFIQKGLPIVSSLVEESIQQVPYHLTGTELTNAMVDKFATVVDLQSYLLEYSNQVAEREKSSHLQQLLWTVLLSFVSLGAAIATMIFARKSVFQPLIEARQILFTLSENGDTKALSSNAHTKSESLFTAIQRLQQMLQQRDALEFRLKNIAHSDPLTGLANRFALEEYTRFLESHPSQFSQTCLMIIDIDHFKQVNDQHGHIIGDEVIQFVAQCLKDNVRTSDLLVRYGGDEFLVLIENIDFDNARKIADKIRSEVEDAYILSENGDQIQVSVSVGVAIGAQSWISLFTKADKALFVAKGQGRNAVAEV</sequence>
<dbReference type="Proteomes" id="UP000503505">
    <property type="component" value="Chromosome"/>
</dbReference>
<dbReference type="Pfam" id="PF00990">
    <property type="entry name" value="GGDEF"/>
    <property type="match status" value="1"/>
</dbReference>
<evidence type="ECO:0000256" key="4">
    <source>
        <dbReference type="SAM" id="Phobius"/>
    </source>
</evidence>
<dbReference type="EMBL" id="CP044463">
    <property type="protein sequence ID" value="QIC68434.1"/>
    <property type="molecule type" value="Genomic_DNA"/>
</dbReference>
<dbReference type="RefSeq" id="WP_163172447.1">
    <property type="nucleotide sequence ID" value="NZ_CP044463.1"/>
</dbReference>
<evidence type="ECO:0000313" key="7">
    <source>
        <dbReference type="Proteomes" id="UP000503505"/>
    </source>
</evidence>
<proteinExistence type="predicted"/>
<keyword evidence="4" id="KW-1133">Transmembrane helix</keyword>
<organism evidence="6 7">
    <name type="scientific">Acinetobacter schindleri</name>
    <dbReference type="NCBI Taxonomy" id="108981"/>
    <lineage>
        <taxon>Bacteria</taxon>
        <taxon>Pseudomonadati</taxon>
        <taxon>Pseudomonadota</taxon>
        <taxon>Gammaproteobacteria</taxon>
        <taxon>Moraxellales</taxon>
        <taxon>Moraxellaceae</taxon>
        <taxon>Acinetobacter</taxon>
    </lineage>
</organism>
<keyword evidence="4" id="KW-0812">Transmembrane</keyword>
<dbReference type="SUPFAM" id="SSF55073">
    <property type="entry name" value="Nucleotide cyclase"/>
    <property type="match status" value="1"/>
</dbReference>
<comment type="cofactor">
    <cofactor evidence="1">
        <name>Mg(2+)</name>
        <dbReference type="ChEBI" id="CHEBI:18420"/>
    </cofactor>
</comment>
<feature type="transmembrane region" description="Helical" evidence="4">
    <location>
        <begin position="12"/>
        <end position="33"/>
    </location>
</feature>
<dbReference type="FunFam" id="3.30.70.270:FF:000001">
    <property type="entry name" value="Diguanylate cyclase domain protein"/>
    <property type="match status" value="1"/>
</dbReference>
<evidence type="ECO:0000256" key="3">
    <source>
        <dbReference type="ARBA" id="ARBA00034247"/>
    </source>
</evidence>
<dbReference type="InterPro" id="IPR000160">
    <property type="entry name" value="GGDEF_dom"/>
</dbReference>
<dbReference type="Gene3D" id="3.30.70.270">
    <property type="match status" value="1"/>
</dbReference>
<evidence type="ECO:0000259" key="5">
    <source>
        <dbReference type="PROSITE" id="PS50887"/>
    </source>
</evidence>
<evidence type="ECO:0000256" key="2">
    <source>
        <dbReference type="ARBA" id="ARBA00012528"/>
    </source>
</evidence>
<dbReference type="SMART" id="SM00267">
    <property type="entry name" value="GGDEF"/>
    <property type="match status" value="1"/>
</dbReference>
<gene>
    <name evidence="6" type="ORF">FSC10_14185</name>
</gene>
<evidence type="ECO:0000313" key="6">
    <source>
        <dbReference type="EMBL" id="QIC68434.1"/>
    </source>
</evidence>
<dbReference type="CDD" id="cd01949">
    <property type="entry name" value="GGDEF"/>
    <property type="match status" value="1"/>
</dbReference>
<dbReference type="GO" id="GO:0052621">
    <property type="term" value="F:diguanylate cyclase activity"/>
    <property type="evidence" value="ECO:0007669"/>
    <property type="project" value="UniProtKB-EC"/>
</dbReference>
<dbReference type="AlphaFoldDB" id="A0AAE6WY50"/>
<feature type="domain" description="GGDEF" evidence="5">
    <location>
        <begin position="438"/>
        <end position="567"/>
    </location>
</feature>
<reference evidence="6 7" key="1">
    <citation type="submission" date="2019-09" db="EMBL/GenBank/DDBJ databases">
        <title>Non-baumannii Acinetobacter spp. carrying blaNDM-1 isolated in China.</title>
        <authorList>
            <person name="Cui C."/>
            <person name="Chen C."/>
            <person name="Sun J."/>
            <person name="Liu Y."/>
        </authorList>
    </citation>
    <scope>NUCLEOTIDE SEQUENCE [LARGE SCALE GENOMIC DNA]</scope>
    <source>
        <strain evidence="6 7">HZE23-1</strain>
    </source>
</reference>
<dbReference type="NCBIfam" id="TIGR00254">
    <property type="entry name" value="GGDEF"/>
    <property type="match status" value="1"/>
</dbReference>
<protein>
    <recommendedName>
        <fullName evidence="2">diguanylate cyclase</fullName>
        <ecNumber evidence="2">2.7.7.65</ecNumber>
    </recommendedName>
</protein>
<name>A0AAE6WY50_9GAMM</name>
<dbReference type="InterPro" id="IPR043128">
    <property type="entry name" value="Rev_trsase/Diguanyl_cyclase"/>
</dbReference>
<comment type="catalytic activity">
    <reaction evidence="3">
        <text>2 GTP = 3',3'-c-di-GMP + 2 diphosphate</text>
        <dbReference type="Rhea" id="RHEA:24898"/>
        <dbReference type="ChEBI" id="CHEBI:33019"/>
        <dbReference type="ChEBI" id="CHEBI:37565"/>
        <dbReference type="ChEBI" id="CHEBI:58805"/>
        <dbReference type="EC" id="2.7.7.65"/>
    </reaction>
</comment>
<dbReference type="PANTHER" id="PTHR45138">
    <property type="entry name" value="REGULATORY COMPONENTS OF SENSORY TRANSDUCTION SYSTEM"/>
    <property type="match status" value="1"/>
</dbReference>
<evidence type="ECO:0000256" key="1">
    <source>
        <dbReference type="ARBA" id="ARBA00001946"/>
    </source>
</evidence>
<dbReference type="PANTHER" id="PTHR45138:SF9">
    <property type="entry name" value="DIGUANYLATE CYCLASE DGCM-RELATED"/>
    <property type="match status" value="1"/>
</dbReference>
<keyword evidence="4" id="KW-0472">Membrane</keyword>
<dbReference type="PROSITE" id="PS50887">
    <property type="entry name" value="GGDEF"/>
    <property type="match status" value="1"/>
</dbReference>
<dbReference type="InterPro" id="IPR050469">
    <property type="entry name" value="Diguanylate_Cyclase"/>
</dbReference>